<gene>
    <name evidence="1" type="ORF">BTN49_0391</name>
</gene>
<accession>A0A2A5T5M2</accession>
<dbReference type="Proteomes" id="UP000219020">
    <property type="component" value="Unassembled WGS sequence"/>
</dbReference>
<organism evidence="1 2">
    <name type="scientific">Candidatus Enterovibrio escicola</name>
    <dbReference type="NCBI Taxonomy" id="1927127"/>
    <lineage>
        <taxon>Bacteria</taxon>
        <taxon>Pseudomonadati</taxon>
        <taxon>Pseudomonadota</taxon>
        <taxon>Gammaproteobacteria</taxon>
        <taxon>Vibrionales</taxon>
        <taxon>Vibrionaceae</taxon>
        <taxon>Enterovibrio</taxon>
    </lineage>
</organism>
<comment type="caution">
    <text evidence="1">The sequence shown here is derived from an EMBL/GenBank/DDBJ whole genome shotgun (WGS) entry which is preliminary data.</text>
</comment>
<reference evidence="2" key="1">
    <citation type="submission" date="2017-04" db="EMBL/GenBank/DDBJ databases">
        <title>Genome evolution of the luminous symbionts of deep sea anglerfish.</title>
        <authorList>
            <person name="Hendry T.A."/>
        </authorList>
    </citation>
    <scope>NUCLEOTIDE SEQUENCE [LARGE SCALE GENOMIC DNA]</scope>
</reference>
<evidence type="ECO:0000313" key="1">
    <source>
        <dbReference type="EMBL" id="PCS23428.1"/>
    </source>
</evidence>
<protein>
    <submittedName>
        <fullName evidence="1">Uncharacterized protein</fullName>
    </submittedName>
</protein>
<name>A0A2A5T5M2_9GAMM</name>
<dbReference type="EMBL" id="NBYY01000009">
    <property type="protein sequence ID" value="PCS23428.1"/>
    <property type="molecule type" value="Genomic_DNA"/>
</dbReference>
<proteinExistence type="predicted"/>
<evidence type="ECO:0000313" key="2">
    <source>
        <dbReference type="Proteomes" id="UP000219020"/>
    </source>
</evidence>
<keyword evidence="2" id="KW-1185">Reference proteome</keyword>
<dbReference type="AlphaFoldDB" id="A0A2A5T5M2"/>
<sequence>MVERFIDIVDSTFHDLKTFTSDNGTKVSDHEEVTETI</sequence>